<organism evidence="2 3">
    <name type="scientific">Streptomyces tibetensis</name>
    <dbReference type="NCBI Taxonomy" id="2382123"/>
    <lineage>
        <taxon>Bacteria</taxon>
        <taxon>Bacillati</taxon>
        <taxon>Actinomycetota</taxon>
        <taxon>Actinomycetes</taxon>
        <taxon>Kitasatosporales</taxon>
        <taxon>Streptomycetaceae</taxon>
        <taxon>Streptomyces</taxon>
    </lineage>
</organism>
<dbReference type="RefSeq" id="WP_361938041.1">
    <property type="nucleotide sequence ID" value="NZ_JBEXVS010000018.1"/>
</dbReference>
<name>A0ABW6MP87_9ACTN</name>
<dbReference type="InterPro" id="IPR037523">
    <property type="entry name" value="VOC_core"/>
</dbReference>
<dbReference type="CDD" id="cd06587">
    <property type="entry name" value="VOC"/>
    <property type="match status" value="1"/>
</dbReference>
<feature type="domain" description="VOC" evidence="1">
    <location>
        <begin position="21"/>
        <end position="163"/>
    </location>
</feature>
<dbReference type="PROSITE" id="PS51819">
    <property type="entry name" value="VOC"/>
    <property type="match status" value="1"/>
</dbReference>
<dbReference type="InterPro" id="IPR029068">
    <property type="entry name" value="Glyas_Bleomycin-R_OHBP_Dase"/>
</dbReference>
<keyword evidence="3" id="KW-1185">Reference proteome</keyword>
<evidence type="ECO:0000313" key="3">
    <source>
        <dbReference type="Proteomes" id="UP001601422"/>
    </source>
</evidence>
<dbReference type="EMBL" id="JBIAJP010000001">
    <property type="protein sequence ID" value="MFF0002850.1"/>
    <property type="molecule type" value="Genomic_DNA"/>
</dbReference>
<evidence type="ECO:0000313" key="2">
    <source>
        <dbReference type="EMBL" id="MFF0002850.1"/>
    </source>
</evidence>
<reference evidence="2 3" key="1">
    <citation type="submission" date="2024-10" db="EMBL/GenBank/DDBJ databases">
        <title>The Natural Products Discovery Center: Release of the First 8490 Sequenced Strains for Exploring Actinobacteria Biosynthetic Diversity.</title>
        <authorList>
            <person name="Kalkreuter E."/>
            <person name="Kautsar S.A."/>
            <person name="Yang D."/>
            <person name="Bader C.D."/>
            <person name="Teijaro C.N."/>
            <person name="Fluegel L."/>
            <person name="Davis C.M."/>
            <person name="Simpson J.R."/>
            <person name="Lauterbach L."/>
            <person name="Steele A.D."/>
            <person name="Gui C."/>
            <person name="Meng S."/>
            <person name="Li G."/>
            <person name="Viehrig K."/>
            <person name="Ye F."/>
            <person name="Su P."/>
            <person name="Kiefer A.F."/>
            <person name="Nichols A."/>
            <person name="Cepeda A.J."/>
            <person name="Yan W."/>
            <person name="Fan B."/>
            <person name="Jiang Y."/>
            <person name="Adhikari A."/>
            <person name="Zheng C.-J."/>
            <person name="Schuster L."/>
            <person name="Cowan T.M."/>
            <person name="Smanski M.J."/>
            <person name="Chevrette M.G."/>
            <person name="De Carvalho L.P.S."/>
            <person name="Shen B."/>
        </authorList>
    </citation>
    <scope>NUCLEOTIDE SEQUENCE [LARGE SCALE GENOMIC DNA]</scope>
    <source>
        <strain evidence="2 3">NPDC005497</strain>
    </source>
</reference>
<dbReference type="SUPFAM" id="SSF54593">
    <property type="entry name" value="Glyoxalase/Bleomycin resistance protein/Dihydroxybiphenyl dioxygenase"/>
    <property type="match status" value="1"/>
</dbReference>
<protein>
    <submittedName>
        <fullName evidence="2">VOC family protein</fullName>
    </submittedName>
</protein>
<gene>
    <name evidence="2" type="ORF">ACFYQT_05225</name>
</gene>
<dbReference type="Pfam" id="PF00903">
    <property type="entry name" value="Glyoxalase"/>
    <property type="match status" value="1"/>
</dbReference>
<comment type="caution">
    <text evidence="2">The sequence shown here is derived from an EMBL/GenBank/DDBJ whole genome shotgun (WGS) entry which is preliminary data.</text>
</comment>
<proteinExistence type="predicted"/>
<evidence type="ECO:0000259" key="1">
    <source>
        <dbReference type="PROSITE" id="PS51819"/>
    </source>
</evidence>
<dbReference type="InterPro" id="IPR004360">
    <property type="entry name" value="Glyas_Fos-R_dOase_dom"/>
</dbReference>
<accession>A0ABW6MP87</accession>
<sequence>MPRTGTTTKRPTDLDLHLVPELHHVGVQTDDLDNCAAWYEEFFGCRTNWTLDTFSDLTLSRLPGITRLTEVTVAGLRFHLFERTGHDGAVPGANTRQFQHVCLATCSPEELRAWRERWFRLYESGRFTFAGDEKPTDIVIDADGVQSCYVLDVNGLEFEFTYVPPGGDR</sequence>
<dbReference type="Gene3D" id="3.10.180.10">
    <property type="entry name" value="2,3-Dihydroxybiphenyl 1,2-Dioxygenase, domain 1"/>
    <property type="match status" value="1"/>
</dbReference>
<dbReference type="Proteomes" id="UP001601422">
    <property type="component" value="Unassembled WGS sequence"/>
</dbReference>